<dbReference type="Proteomes" id="UP000092462">
    <property type="component" value="Unassembled WGS sequence"/>
</dbReference>
<proteinExistence type="predicted"/>
<keyword evidence="2" id="KW-1185">Reference proteome</keyword>
<dbReference type="VEuPathDB" id="VectorBase:PPAI002697"/>
<dbReference type="VEuPathDB" id="VectorBase:PPAPM1_005947"/>
<reference evidence="1" key="1">
    <citation type="submission" date="2022-08" db="UniProtKB">
        <authorList>
            <consortium name="EnsemblMetazoa"/>
        </authorList>
    </citation>
    <scope>IDENTIFICATION</scope>
    <source>
        <strain evidence="1">Israel</strain>
    </source>
</reference>
<dbReference type="AlphaFoldDB" id="A0A1B0D5E0"/>
<dbReference type="EMBL" id="AJVK01011733">
    <property type="status" value="NOT_ANNOTATED_CDS"/>
    <property type="molecule type" value="Genomic_DNA"/>
</dbReference>
<evidence type="ECO:0000313" key="2">
    <source>
        <dbReference type="Proteomes" id="UP000092462"/>
    </source>
</evidence>
<name>A0A1B0D5E0_PHLPP</name>
<organism evidence="1 2">
    <name type="scientific">Phlebotomus papatasi</name>
    <name type="common">Sandfly</name>
    <dbReference type="NCBI Taxonomy" id="29031"/>
    <lineage>
        <taxon>Eukaryota</taxon>
        <taxon>Metazoa</taxon>
        <taxon>Ecdysozoa</taxon>
        <taxon>Arthropoda</taxon>
        <taxon>Hexapoda</taxon>
        <taxon>Insecta</taxon>
        <taxon>Pterygota</taxon>
        <taxon>Neoptera</taxon>
        <taxon>Endopterygota</taxon>
        <taxon>Diptera</taxon>
        <taxon>Nematocera</taxon>
        <taxon>Psychodoidea</taxon>
        <taxon>Psychodidae</taxon>
        <taxon>Phlebotomus</taxon>
        <taxon>Phlebotomus</taxon>
    </lineage>
</organism>
<protein>
    <submittedName>
        <fullName evidence="1">Uncharacterized protein</fullName>
    </submittedName>
</protein>
<accession>A0A1B0D5E0</accession>
<dbReference type="EMBL" id="AJVK01011732">
    <property type="status" value="NOT_ANNOTATED_CDS"/>
    <property type="molecule type" value="Genomic_DNA"/>
</dbReference>
<evidence type="ECO:0000313" key="1">
    <source>
        <dbReference type="EnsemblMetazoa" id="PPAI002697-PA"/>
    </source>
</evidence>
<dbReference type="EnsemblMetazoa" id="PPAI002697-RA">
    <property type="protein sequence ID" value="PPAI002697-PA"/>
    <property type="gene ID" value="PPAI002697"/>
</dbReference>
<sequence>MWLSRILILVAVSLAVATDGPDEETAESQREARYTKNERPLFVIRPMRPPPKAQYLSDSSLSSTLTSSLSNFLPNFGFDWSFLGGGGNKGSSRPPGKVTYKILNYKKEPPKQKATPLSPLHTTFKADFDAMTQKKKYPAYNPKPVILDTFYTLPLKSVEPEPVVISAKASVPEPIQLSEIIVGKPSSNGVNIPPHIEASLIENDKGVYHELTGEINMPSHLHQDSLKSKLETQPLSEDMISWIPNLSA</sequence>